<dbReference type="GO" id="GO:0020037">
    <property type="term" value="F:heme binding"/>
    <property type="evidence" value="ECO:0007669"/>
    <property type="project" value="TreeGrafter"/>
</dbReference>
<dbReference type="GO" id="GO:0009055">
    <property type="term" value="F:electron transfer activity"/>
    <property type="evidence" value="ECO:0007669"/>
    <property type="project" value="TreeGrafter"/>
</dbReference>
<dbReference type="InterPro" id="IPR036197">
    <property type="entry name" value="NarG-like_sf"/>
</dbReference>
<dbReference type="Pfam" id="PF02665">
    <property type="entry name" value="Nitrate_red_gam"/>
    <property type="match status" value="1"/>
</dbReference>
<proteinExistence type="predicted"/>
<keyword evidence="3" id="KW-1003">Cell membrane</keyword>
<comment type="subcellular location">
    <subcellularLocation>
        <location evidence="1">Cell membrane</location>
        <topology evidence="1">Multi-pass membrane protein</topology>
    </subcellularLocation>
</comment>
<keyword evidence="6 9" id="KW-1133">Transmembrane helix</keyword>
<sequence length="270" mass="30040">MSFMILQVLPYITVVIFTAGVIYRLGRWAGARIVHNITLSTPNFASGVTGAVAEAGTEIVLFKSLFNLNRGLWVGAWPMHVALGAILGGHLTGIYFLGKHFAFIPGITEHTSEQMSSYLGLIFGILIFLALLYLLYRRLAVDYVKKVSLTSDYLHLLLLIAIVSVGNFMRLFPGVGIEYAPVKEYVTQLILLQPIPANAEVLHKPLFATHLLLVQILMVVFPFSKLMHLFGMFGNRYIQNRPYQNPAPGMTGPDLLKNVPVVEARWERGV</sequence>
<evidence type="ECO:0000256" key="9">
    <source>
        <dbReference type="SAM" id="Phobius"/>
    </source>
</evidence>
<comment type="caution">
    <text evidence="11">The sequence shown here is derived from an EMBL/GenBank/DDBJ whole genome shotgun (WGS) entry which is preliminary data.</text>
</comment>
<feature type="transmembrane region" description="Helical" evidence="9">
    <location>
        <begin position="6"/>
        <end position="25"/>
    </location>
</feature>
<evidence type="ECO:0000256" key="7">
    <source>
        <dbReference type="ARBA" id="ARBA00023002"/>
    </source>
</evidence>
<organism evidence="11 12">
    <name type="scientific">Pelotomaculum propionicicum</name>
    <dbReference type="NCBI Taxonomy" id="258475"/>
    <lineage>
        <taxon>Bacteria</taxon>
        <taxon>Bacillati</taxon>
        <taxon>Bacillota</taxon>
        <taxon>Clostridia</taxon>
        <taxon>Eubacteriales</taxon>
        <taxon>Desulfotomaculaceae</taxon>
        <taxon>Pelotomaculum</taxon>
    </lineage>
</organism>
<feature type="transmembrane region" description="Helical" evidence="9">
    <location>
        <begin position="72"/>
        <end position="97"/>
    </location>
</feature>
<dbReference type="SUPFAM" id="SSF103501">
    <property type="entry name" value="Respiratory nitrate reductase 1 gamma chain"/>
    <property type="match status" value="1"/>
</dbReference>
<dbReference type="AlphaFoldDB" id="A0A4Y7RNL1"/>
<dbReference type="Proteomes" id="UP000297597">
    <property type="component" value="Unassembled WGS sequence"/>
</dbReference>
<dbReference type="InterPro" id="IPR051936">
    <property type="entry name" value="Heme-iron_electron_transfer"/>
</dbReference>
<evidence type="ECO:0000256" key="8">
    <source>
        <dbReference type="ARBA" id="ARBA00023136"/>
    </source>
</evidence>
<evidence type="ECO:0000256" key="5">
    <source>
        <dbReference type="ARBA" id="ARBA00022982"/>
    </source>
</evidence>
<dbReference type="GO" id="GO:0005886">
    <property type="term" value="C:plasma membrane"/>
    <property type="evidence" value="ECO:0007669"/>
    <property type="project" value="UniProtKB-SubCell"/>
</dbReference>
<evidence type="ECO:0000313" key="11">
    <source>
        <dbReference type="EMBL" id="TEB10340.1"/>
    </source>
</evidence>
<evidence type="ECO:0000256" key="2">
    <source>
        <dbReference type="ARBA" id="ARBA00022448"/>
    </source>
</evidence>
<evidence type="ECO:0000256" key="3">
    <source>
        <dbReference type="ARBA" id="ARBA00022475"/>
    </source>
</evidence>
<feature type="domain" description="NarG-like" evidence="10">
    <location>
        <begin position="68"/>
        <end position="244"/>
    </location>
</feature>
<keyword evidence="4 9" id="KW-0812">Transmembrane</keyword>
<keyword evidence="12" id="KW-1185">Reference proteome</keyword>
<dbReference type="GO" id="GO:0008940">
    <property type="term" value="F:nitrate reductase activity"/>
    <property type="evidence" value="ECO:0007669"/>
    <property type="project" value="TreeGrafter"/>
</dbReference>
<accession>A0A4Y7RNL1</accession>
<evidence type="ECO:0000313" key="12">
    <source>
        <dbReference type="Proteomes" id="UP000297597"/>
    </source>
</evidence>
<keyword evidence="5" id="KW-0249">Electron transport</keyword>
<reference evidence="11 12" key="1">
    <citation type="journal article" date="2018" name="Environ. Microbiol.">
        <title>Novel energy conservation strategies and behaviour of Pelotomaculum schinkii driving syntrophic propionate catabolism.</title>
        <authorList>
            <person name="Hidalgo-Ahumada C.A.P."/>
            <person name="Nobu M.K."/>
            <person name="Narihiro T."/>
            <person name="Tamaki H."/>
            <person name="Liu W.T."/>
            <person name="Kamagata Y."/>
            <person name="Stams A.J.M."/>
            <person name="Imachi H."/>
            <person name="Sousa D.Z."/>
        </authorList>
    </citation>
    <scope>NUCLEOTIDE SEQUENCE [LARGE SCALE GENOMIC DNA]</scope>
    <source>
        <strain evidence="11 12">MGP</strain>
    </source>
</reference>
<keyword evidence="7" id="KW-0560">Oxidoreductase</keyword>
<dbReference type="GO" id="GO:0019645">
    <property type="term" value="P:anaerobic electron transport chain"/>
    <property type="evidence" value="ECO:0007669"/>
    <property type="project" value="TreeGrafter"/>
</dbReference>
<feature type="transmembrane region" description="Helical" evidence="9">
    <location>
        <begin position="212"/>
        <end position="233"/>
    </location>
</feature>
<evidence type="ECO:0000256" key="4">
    <source>
        <dbReference type="ARBA" id="ARBA00022692"/>
    </source>
</evidence>
<keyword evidence="8 9" id="KW-0472">Membrane</keyword>
<evidence type="ECO:0000256" key="6">
    <source>
        <dbReference type="ARBA" id="ARBA00022989"/>
    </source>
</evidence>
<evidence type="ECO:0000256" key="1">
    <source>
        <dbReference type="ARBA" id="ARBA00004651"/>
    </source>
</evidence>
<keyword evidence="2" id="KW-0813">Transport</keyword>
<protein>
    <recommendedName>
        <fullName evidence="10">NarG-like domain-containing protein</fullName>
    </recommendedName>
</protein>
<feature type="transmembrane region" description="Helical" evidence="9">
    <location>
        <begin position="117"/>
        <end position="136"/>
    </location>
</feature>
<dbReference type="InterPro" id="IPR023234">
    <property type="entry name" value="NarG-like_domain"/>
</dbReference>
<name>A0A4Y7RNL1_9FIRM</name>
<dbReference type="EMBL" id="QFFZ01000028">
    <property type="protein sequence ID" value="TEB10340.1"/>
    <property type="molecule type" value="Genomic_DNA"/>
</dbReference>
<evidence type="ECO:0000259" key="10">
    <source>
        <dbReference type="Pfam" id="PF02665"/>
    </source>
</evidence>
<dbReference type="Gene3D" id="1.20.950.20">
    <property type="entry name" value="Transmembrane di-heme cytochromes, Chain C"/>
    <property type="match status" value="1"/>
</dbReference>
<feature type="transmembrane region" description="Helical" evidence="9">
    <location>
        <begin position="156"/>
        <end position="177"/>
    </location>
</feature>
<dbReference type="PANTHER" id="PTHR30598">
    <property type="entry name" value="NITRATE REDUCTASE PRIVATE CHAPERONE, REDOX ENZYME MATURATION PROTEIN REMP FAMILY"/>
    <property type="match status" value="1"/>
</dbReference>
<dbReference type="PANTHER" id="PTHR30598:SF3">
    <property type="entry name" value="RESPIRATORY NITRATE REDUCTASE 1 GAMMA CHAIN"/>
    <property type="match status" value="1"/>
</dbReference>
<gene>
    <name evidence="11" type="ORF">Pmgp_02442</name>
</gene>